<evidence type="ECO:0000313" key="1">
    <source>
        <dbReference type="EMBL" id="MFC6206565.1"/>
    </source>
</evidence>
<keyword evidence="2" id="KW-1185">Reference proteome</keyword>
<reference evidence="2" key="1">
    <citation type="journal article" date="2019" name="Int. J. Syst. Evol. Microbiol.">
        <title>The Global Catalogue of Microorganisms (GCM) 10K type strain sequencing project: providing services to taxonomists for standard genome sequencing and annotation.</title>
        <authorList>
            <consortium name="The Broad Institute Genomics Platform"/>
            <consortium name="The Broad Institute Genome Sequencing Center for Infectious Disease"/>
            <person name="Wu L."/>
            <person name="Ma J."/>
        </authorList>
    </citation>
    <scope>NUCLEOTIDE SEQUENCE [LARGE SCALE GENOMIC DNA]</scope>
    <source>
        <strain evidence="2">CCM 8905</strain>
    </source>
</reference>
<sequence>MKIISEFDAESVGYRGCHHYLASGCLSVMSVVAYATTKKVVPFYS</sequence>
<gene>
    <name evidence="1" type="ORF">ACFP1G_03600</name>
</gene>
<proteinExistence type="predicted"/>
<accession>A0ABW1SQY7</accession>
<name>A0ABW1SQY7_9LACO</name>
<evidence type="ECO:0000313" key="2">
    <source>
        <dbReference type="Proteomes" id="UP001596254"/>
    </source>
</evidence>
<protein>
    <recommendedName>
        <fullName evidence="3">Transposase</fullName>
    </recommendedName>
</protein>
<dbReference type="Proteomes" id="UP001596254">
    <property type="component" value="Unassembled WGS sequence"/>
</dbReference>
<organism evidence="1 2">
    <name type="scientific">Levilactobacillus tongjiangensis</name>
    <dbReference type="NCBI Taxonomy" id="2486023"/>
    <lineage>
        <taxon>Bacteria</taxon>
        <taxon>Bacillati</taxon>
        <taxon>Bacillota</taxon>
        <taxon>Bacilli</taxon>
        <taxon>Lactobacillales</taxon>
        <taxon>Lactobacillaceae</taxon>
        <taxon>Levilactobacillus</taxon>
    </lineage>
</organism>
<comment type="caution">
    <text evidence="1">The sequence shown here is derived from an EMBL/GenBank/DDBJ whole genome shotgun (WGS) entry which is preliminary data.</text>
</comment>
<dbReference type="EMBL" id="JBHSSK010000009">
    <property type="protein sequence ID" value="MFC6206565.1"/>
    <property type="molecule type" value="Genomic_DNA"/>
</dbReference>
<evidence type="ECO:0008006" key="3">
    <source>
        <dbReference type="Google" id="ProtNLM"/>
    </source>
</evidence>